<keyword evidence="5" id="KW-1185">Reference proteome</keyword>
<feature type="transmembrane region" description="Helical" evidence="1">
    <location>
        <begin position="187"/>
        <end position="208"/>
    </location>
</feature>
<evidence type="ECO:0000313" key="4">
    <source>
        <dbReference type="Proteomes" id="UP000242243"/>
    </source>
</evidence>
<dbReference type="RefSeq" id="WP_089831802.1">
    <property type="nucleotide sequence ID" value="NZ_BJWI01000043.1"/>
</dbReference>
<dbReference type="PIRSF" id="PIRSF037259">
    <property type="entry name" value="EcsB_ABC"/>
    <property type="match status" value="1"/>
</dbReference>
<feature type="transmembrane region" description="Helical" evidence="1">
    <location>
        <begin position="55"/>
        <end position="75"/>
    </location>
</feature>
<feature type="transmembrane region" description="Helical" evidence="1">
    <location>
        <begin position="305"/>
        <end position="325"/>
    </location>
</feature>
<keyword evidence="1" id="KW-0812">Transmembrane</keyword>
<reference evidence="2 5" key="2">
    <citation type="submission" date="2019-07" db="EMBL/GenBank/DDBJ databases">
        <title>Whole genome shotgun sequence of Halolactibacillus halophilus NBRC 100868.</title>
        <authorList>
            <person name="Hosoyama A."/>
            <person name="Uohara A."/>
            <person name="Ohji S."/>
            <person name="Ichikawa N."/>
        </authorList>
    </citation>
    <scope>NUCLEOTIDE SEQUENCE [LARGE SCALE GENOMIC DNA]</scope>
    <source>
        <strain evidence="2 5">NBRC 100868</strain>
    </source>
</reference>
<dbReference type="Pfam" id="PF05975">
    <property type="entry name" value="EcsB"/>
    <property type="match status" value="1"/>
</dbReference>
<evidence type="ECO:0000256" key="1">
    <source>
        <dbReference type="SAM" id="Phobius"/>
    </source>
</evidence>
<dbReference type="OrthoDB" id="2447941at2"/>
<dbReference type="EMBL" id="BJWI01000043">
    <property type="protein sequence ID" value="GEM02555.1"/>
    <property type="molecule type" value="Genomic_DNA"/>
</dbReference>
<feature type="transmembrane region" description="Helical" evidence="1">
    <location>
        <begin position="346"/>
        <end position="370"/>
    </location>
</feature>
<organism evidence="3 4">
    <name type="scientific">Halolactibacillus halophilus</name>
    <dbReference type="NCBI Taxonomy" id="306540"/>
    <lineage>
        <taxon>Bacteria</taxon>
        <taxon>Bacillati</taxon>
        <taxon>Bacillota</taxon>
        <taxon>Bacilli</taxon>
        <taxon>Bacillales</taxon>
        <taxon>Bacillaceae</taxon>
        <taxon>Halolactibacillus</taxon>
    </lineage>
</organism>
<evidence type="ECO:0000313" key="3">
    <source>
        <dbReference type="EMBL" id="SFP34948.1"/>
    </source>
</evidence>
<dbReference type="GO" id="GO:0016020">
    <property type="term" value="C:membrane"/>
    <property type="evidence" value="ECO:0007669"/>
    <property type="project" value="InterPro"/>
</dbReference>
<dbReference type="Proteomes" id="UP000242243">
    <property type="component" value="Unassembled WGS sequence"/>
</dbReference>
<feature type="transmembrane region" description="Helical" evidence="1">
    <location>
        <begin position="21"/>
        <end position="43"/>
    </location>
</feature>
<protein>
    <submittedName>
        <fullName evidence="2">ABC transporter permease</fullName>
    </submittedName>
    <submittedName>
        <fullName evidence="3">ABC-2 type transport system permease protein</fullName>
    </submittedName>
</protein>
<dbReference type="EMBL" id="FOXC01000015">
    <property type="protein sequence ID" value="SFP34948.1"/>
    <property type="molecule type" value="Genomic_DNA"/>
</dbReference>
<feature type="transmembrane region" description="Helical" evidence="1">
    <location>
        <begin position="281"/>
        <end position="299"/>
    </location>
</feature>
<reference evidence="3 4" key="1">
    <citation type="submission" date="2016-10" db="EMBL/GenBank/DDBJ databases">
        <authorList>
            <person name="de Groot N.N."/>
        </authorList>
    </citation>
    <scope>NUCLEOTIDE SEQUENCE [LARGE SCALE GENOMIC DNA]</scope>
    <source>
        <strain evidence="3 4">DSM 17073</strain>
    </source>
</reference>
<keyword evidence="1" id="KW-1133">Transmembrane helix</keyword>
<feature type="transmembrane region" description="Helical" evidence="1">
    <location>
        <begin position="162"/>
        <end position="181"/>
    </location>
</feature>
<feature type="transmembrane region" description="Helical" evidence="1">
    <location>
        <begin position="133"/>
        <end position="155"/>
    </location>
</feature>
<dbReference type="STRING" id="306540.SAMN05421839_11547"/>
<name>A0A1I5PLH9_9BACI</name>
<keyword evidence="1" id="KW-0472">Membrane</keyword>
<dbReference type="Proteomes" id="UP000321547">
    <property type="component" value="Unassembled WGS sequence"/>
</dbReference>
<evidence type="ECO:0000313" key="2">
    <source>
        <dbReference type="EMBL" id="GEM02555.1"/>
    </source>
</evidence>
<dbReference type="InterPro" id="IPR010288">
    <property type="entry name" value="EcsB_ABC"/>
</dbReference>
<dbReference type="AlphaFoldDB" id="A0A1I5PLH9"/>
<feature type="transmembrane region" description="Helical" evidence="1">
    <location>
        <begin position="376"/>
        <end position="394"/>
    </location>
</feature>
<feature type="transmembrane region" description="Helical" evidence="1">
    <location>
        <begin position="96"/>
        <end position="121"/>
    </location>
</feature>
<proteinExistence type="predicted"/>
<gene>
    <name evidence="2" type="ORF">HHA03_20870</name>
    <name evidence="3" type="ORF">SAMN05421839_11547</name>
</gene>
<accession>A0A1I5PLH9</accession>
<sequence length="405" mass="47293">MDSQQLFKERFNAHIKHVMRYAQYILNGHIAIALIFLVVAIAVVYQQFLIELPEAFPVSLVMSILLSLVILYNPIQTFTKQADLVFLLPALESLKGFFYRGLVYSFFFQSYLMILILAALSPLYHARFTSGNYLFIIFLFLIFKLWHFIMSWASLRLRNQTLLLYTRMGLFIFQTFVWYSYLKSWTIMFILGVIGLFIILSYLLHLAFAQSLALDQLITNDQHRLERFYRLASLFTDVRELSTRVKKRRLLSRMLTSRVLLKQSETYTYLYRLTFSRSEDYLGLSSRLVVIGVIALTTINQPLLSFGVGILFIYLIGLQLLPLFSHHDTKLWLLLYPVNRQEKTHAFLQLLTALLSSVVLLFAITLIFRLTALDGLLFLVLAGVFSYGFVRVYAKSKMNNRRRYS</sequence>
<evidence type="ECO:0000313" key="5">
    <source>
        <dbReference type="Proteomes" id="UP000321547"/>
    </source>
</evidence>